<comment type="caution">
    <text evidence="1">The sequence shown here is derived from an EMBL/GenBank/DDBJ whole genome shotgun (WGS) entry which is preliminary data.</text>
</comment>
<dbReference type="InterPro" id="IPR036098">
    <property type="entry name" value="Thymidylate_synthase_ThyX_sf"/>
</dbReference>
<evidence type="ECO:0000313" key="2">
    <source>
        <dbReference type="Proteomes" id="UP000318943"/>
    </source>
</evidence>
<protein>
    <submittedName>
        <fullName evidence="1">FAD-dependent thymidylate synthase</fullName>
    </submittedName>
</protein>
<dbReference type="SUPFAM" id="SSF69796">
    <property type="entry name" value="Thymidylate synthase-complementing protein Thy1"/>
    <property type="match status" value="1"/>
</dbReference>
<dbReference type="InterPro" id="IPR003669">
    <property type="entry name" value="Thymidylate_synthase_ThyX"/>
</dbReference>
<dbReference type="Gene3D" id="3.30.1360.170">
    <property type="match status" value="1"/>
</dbReference>
<dbReference type="EMBL" id="VCIZ01000002">
    <property type="protein sequence ID" value="TSP14015.1"/>
    <property type="molecule type" value="Genomic_DNA"/>
</dbReference>
<dbReference type="Proteomes" id="UP000318943">
    <property type="component" value="Unassembled WGS sequence"/>
</dbReference>
<name>A0ABY3ESY7_9BURK</name>
<accession>A0ABY3ESY7</accession>
<organism evidence="1 2">
    <name type="scientific">Cupriavidus campinensis</name>
    <dbReference type="NCBI Taxonomy" id="151783"/>
    <lineage>
        <taxon>Bacteria</taxon>
        <taxon>Pseudomonadati</taxon>
        <taxon>Pseudomonadota</taxon>
        <taxon>Betaproteobacteria</taxon>
        <taxon>Burkholderiales</taxon>
        <taxon>Burkholderiaceae</taxon>
        <taxon>Cupriavidus</taxon>
    </lineage>
</organism>
<sequence>MIIQEGKGCRVTVVEHSEAFTGKPIATLLLRYWRSIHAELMTHRAFSRNAGSSRAIPVARMIEQVRNDPAGPIHWGKNQRGMQAKEELQGVERDAARAYWREAAGKAARYAECMEEIGAHKQVVNRILEPFQFIHVVVTATEWDNWFELRDHEDAQPEIQDLARTVREALSQSTPVKRARERQLTSSWHLPFVTAEERAGYPEDPTFLAQLSTARCARASYLTHDGIEPKPVEDLDLFERLVAARPLHASPTEHQAYPLPLATQQSKNFYGWRQHRELVEHRFR</sequence>
<reference evidence="1 2" key="1">
    <citation type="submission" date="2019-05" db="EMBL/GenBank/DDBJ databases">
        <title>Whole genome sequence analysis of Cupriavidus campinensis S14E4C strain.</title>
        <authorList>
            <person name="Abbaszade G."/>
            <person name="Szabo A."/>
            <person name="Toumi M."/>
            <person name="Toth E."/>
        </authorList>
    </citation>
    <scope>NUCLEOTIDE SEQUENCE [LARGE SCALE GENOMIC DNA]</scope>
    <source>
        <strain evidence="1 2">S14E4C</strain>
    </source>
</reference>
<keyword evidence="2" id="KW-1185">Reference proteome</keyword>
<proteinExistence type="predicted"/>
<evidence type="ECO:0000313" key="1">
    <source>
        <dbReference type="EMBL" id="TSP14015.1"/>
    </source>
</evidence>
<dbReference type="RefSeq" id="WP_144196708.1">
    <property type="nucleotide sequence ID" value="NZ_VCIZ01000002.1"/>
</dbReference>
<dbReference type="Pfam" id="PF02511">
    <property type="entry name" value="Thy1"/>
    <property type="match status" value="1"/>
</dbReference>
<gene>
    <name evidence="1" type="ORF">FGG12_05970</name>
</gene>
<dbReference type="PROSITE" id="PS51331">
    <property type="entry name" value="THYX"/>
    <property type="match status" value="1"/>
</dbReference>